<dbReference type="STRING" id="1408281.Epro_1326"/>
<feature type="transmembrane region" description="Helical" evidence="14">
    <location>
        <begin position="20"/>
        <end position="39"/>
    </location>
</feature>
<keyword evidence="8" id="KW-0378">Hydrolase</keyword>
<accession>A0A0G3WLG2</accession>
<dbReference type="InterPro" id="IPR050515">
    <property type="entry name" value="Beta-lactam/transpept"/>
</dbReference>
<dbReference type="NCBIfam" id="TIGR03423">
    <property type="entry name" value="pbp2_mrdA"/>
    <property type="match status" value="1"/>
</dbReference>
<evidence type="ECO:0000313" key="17">
    <source>
        <dbReference type="EMBL" id="AKL98702.1"/>
    </source>
</evidence>
<evidence type="ECO:0000256" key="6">
    <source>
        <dbReference type="ARBA" id="ARBA00022670"/>
    </source>
</evidence>
<evidence type="ECO:0000256" key="13">
    <source>
        <dbReference type="ARBA" id="ARBA00023316"/>
    </source>
</evidence>
<dbReference type="GO" id="GO:0071972">
    <property type="term" value="F:peptidoglycan L,D-transpeptidase activity"/>
    <property type="evidence" value="ECO:0007669"/>
    <property type="project" value="TreeGrafter"/>
</dbReference>
<dbReference type="KEGG" id="epo:Epro_1326"/>
<dbReference type="GO" id="GO:0016740">
    <property type="term" value="F:transferase activity"/>
    <property type="evidence" value="ECO:0007669"/>
    <property type="project" value="UniProtKB-KW"/>
</dbReference>
<dbReference type="InterPro" id="IPR012338">
    <property type="entry name" value="Beta-lactam/transpept-like"/>
</dbReference>
<evidence type="ECO:0000256" key="5">
    <source>
        <dbReference type="ARBA" id="ARBA00022645"/>
    </source>
</evidence>
<evidence type="ECO:0000256" key="10">
    <source>
        <dbReference type="ARBA" id="ARBA00022984"/>
    </source>
</evidence>
<keyword evidence="17" id="KW-0808">Transferase</keyword>
<evidence type="ECO:0000256" key="8">
    <source>
        <dbReference type="ARBA" id="ARBA00022801"/>
    </source>
</evidence>
<feature type="domain" description="Penicillin-binding protein transpeptidase" evidence="15">
    <location>
        <begin position="264"/>
        <end position="580"/>
    </location>
</feature>
<comment type="subcellular location">
    <subcellularLocation>
        <location evidence="2">Cell membrane</location>
    </subcellularLocation>
    <subcellularLocation>
        <location evidence="1">Membrane</location>
        <topology evidence="1">Single-pass membrane protein</topology>
    </subcellularLocation>
</comment>
<dbReference type="Gene3D" id="3.40.710.10">
    <property type="entry name" value="DD-peptidase/beta-lactamase superfamily"/>
    <property type="match status" value="1"/>
</dbReference>
<dbReference type="Gene3D" id="3.30.1390.30">
    <property type="entry name" value="Penicillin-binding protein 2a, domain 3"/>
    <property type="match status" value="1"/>
</dbReference>
<organism evidence="17 18">
    <name type="scientific">Endomicrobium proavitum</name>
    <dbReference type="NCBI Taxonomy" id="1408281"/>
    <lineage>
        <taxon>Bacteria</taxon>
        <taxon>Pseudomonadati</taxon>
        <taxon>Elusimicrobiota</taxon>
        <taxon>Endomicrobiia</taxon>
        <taxon>Endomicrobiales</taxon>
        <taxon>Endomicrobiaceae</taxon>
        <taxon>Endomicrobium</taxon>
    </lineage>
</organism>
<keyword evidence="10" id="KW-0573">Peptidoglycan synthesis</keyword>
<keyword evidence="11 14" id="KW-1133">Transmembrane helix</keyword>
<dbReference type="GO" id="GO:0009002">
    <property type="term" value="F:serine-type D-Ala-D-Ala carboxypeptidase activity"/>
    <property type="evidence" value="ECO:0007669"/>
    <property type="project" value="InterPro"/>
</dbReference>
<dbReference type="GO" id="GO:0006508">
    <property type="term" value="P:proteolysis"/>
    <property type="evidence" value="ECO:0007669"/>
    <property type="project" value="UniProtKB-KW"/>
</dbReference>
<evidence type="ECO:0000256" key="11">
    <source>
        <dbReference type="ARBA" id="ARBA00022989"/>
    </source>
</evidence>
<dbReference type="GO" id="GO:0071555">
    <property type="term" value="P:cell wall organization"/>
    <property type="evidence" value="ECO:0007669"/>
    <property type="project" value="UniProtKB-KW"/>
</dbReference>
<evidence type="ECO:0000259" key="15">
    <source>
        <dbReference type="Pfam" id="PF00905"/>
    </source>
</evidence>
<protein>
    <submittedName>
        <fullName evidence="17">Peptidoglycan glycosyltransferase/penicillin-binding protein 2</fullName>
    </submittedName>
</protein>
<evidence type="ECO:0000256" key="3">
    <source>
        <dbReference type="ARBA" id="ARBA00022475"/>
    </source>
</evidence>
<dbReference type="PANTHER" id="PTHR30627">
    <property type="entry name" value="PEPTIDOGLYCAN D,D-TRANSPEPTIDASE"/>
    <property type="match status" value="1"/>
</dbReference>
<dbReference type="GO" id="GO:0008658">
    <property type="term" value="F:penicillin binding"/>
    <property type="evidence" value="ECO:0007669"/>
    <property type="project" value="InterPro"/>
</dbReference>
<keyword evidence="13" id="KW-0961">Cell wall biogenesis/degradation</keyword>
<proteinExistence type="predicted"/>
<keyword evidence="12 14" id="KW-0472">Membrane</keyword>
<dbReference type="GO" id="GO:0009252">
    <property type="term" value="P:peptidoglycan biosynthetic process"/>
    <property type="evidence" value="ECO:0007669"/>
    <property type="project" value="UniProtKB-KW"/>
</dbReference>
<dbReference type="InterPro" id="IPR001460">
    <property type="entry name" value="PCN-bd_Tpept"/>
</dbReference>
<dbReference type="Gene3D" id="3.90.1310.10">
    <property type="entry name" value="Penicillin-binding protein 2a (Domain 2)"/>
    <property type="match status" value="1"/>
</dbReference>
<evidence type="ECO:0000256" key="12">
    <source>
        <dbReference type="ARBA" id="ARBA00023136"/>
    </source>
</evidence>
<evidence type="ECO:0000256" key="4">
    <source>
        <dbReference type="ARBA" id="ARBA00022519"/>
    </source>
</evidence>
<sequence length="594" mass="66297">MVWQREDNYAYEFFLEKHKIILVFFALLFLLISARIFYLQVVKGNQYRKVSEDQRIYNTRERSPRGIIYSADGTPLTSNIFTYVALFYPFEQQNEPSEETINEISKILKRDVKPAIDKSWRYGRVVKVADDLTLNEMFKIQEKRLGLNGISVVKEPKRIYSAAESVSHVTGYIGEIEAYELERFGGETYRFGDYIGKGGIEKQYNAYLHGQDGGWQLEVNARGYQTKAFKYVPIEIGDGVHLTIDLKLQNAAYDALKKSTTGRGAAVVIDPRNGAIKALVSVPGYDTNSVGTKKFATYVKDKKLPLFNRALQANYAPGSIFKIVTLIAGIELLDIDPNETDFCTGYFELGNRKYICNRGFGHGRVNMYTAMAKSCNTYFYKLGLKLGVKNIESFAKSFYLGEKTGIDLPGEKNGFVPNPDWKKSKMKMSWLQGDTVIFSIGQGALTVTPLQMADMMAAVANRGTFFKPYIVDKVVSPNGETVYTHTIKTKAPIELSADTWNLVNKALIETVESGTGKRSKLPGIKVAGKTGTAENPQGEDHAWFVTYAPADKPEIAIAVIVENGGGGGLNAVPVARKIYEAYFGLKPQSQEDKN</sequence>
<dbReference type="PATRIC" id="fig|1408281.3.peg.1370"/>
<evidence type="ECO:0000256" key="1">
    <source>
        <dbReference type="ARBA" id="ARBA00004167"/>
    </source>
</evidence>
<dbReference type="SUPFAM" id="SSF56519">
    <property type="entry name" value="Penicillin binding protein dimerisation domain"/>
    <property type="match status" value="1"/>
</dbReference>
<dbReference type="EMBL" id="CP009498">
    <property type="protein sequence ID" value="AKL98702.1"/>
    <property type="molecule type" value="Genomic_DNA"/>
</dbReference>
<gene>
    <name evidence="17" type="primary">mrdA</name>
    <name evidence="17" type="ORF">Epro_1326</name>
</gene>
<dbReference type="InterPro" id="IPR017790">
    <property type="entry name" value="Penicillin-binding_protein_2"/>
</dbReference>
<dbReference type="OrthoDB" id="9766847at2"/>
<keyword evidence="3" id="KW-1003">Cell membrane</keyword>
<dbReference type="FunFam" id="3.40.710.10:FF:000024">
    <property type="entry name" value="Penicillin-binding protein 2"/>
    <property type="match status" value="1"/>
</dbReference>
<evidence type="ECO:0000256" key="7">
    <source>
        <dbReference type="ARBA" id="ARBA00022692"/>
    </source>
</evidence>
<dbReference type="Pfam" id="PF03717">
    <property type="entry name" value="PBP_dimer"/>
    <property type="match status" value="1"/>
</dbReference>
<keyword evidence="18" id="KW-1185">Reference proteome</keyword>
<keyword evidence="5" id="KW-0121">Carboxypeptidase</keyword>
<keyword evidence="9" id="KW-0133">Cell shape</keyword>
<dbReference type="GO" id="GO:0008360">
    <property type="term" value="P:regulation of cell shape"/>
    <property type="evidence" value="ECO:0007669"/>
    <property type="project" value="UniProtKB-KW"/>
</dbReference>
<feature type="domain" description="Penicillin-binding protein dimerisation" evidence="16">
    <location>
        <begin position="62"/>
        <end position="226"/>
    </location>
</feature>
<dbReference type="InterPro" id="IPR005311">
    <property type="entry name" value="PBP_dimer"/>
</dbReference>
<dbReference type="Pfam" id="PF00905">
    <property type="entry name" value="Transpeptidase"/>
    <property type="match status" value="1"/>
</dbReference>
<dbReference type="PANTHER" id="PTHR30627:SF2">
    <property type="entry name" value="PEPTIDOGLYCAN D,D-TRANSPEPTIDASE MRDA"/>
    <property type="match status" value="1"/>
</dbReference>
<dbReference type="Proteomes" id="UP000035337">
    <property type="component" value="Chromosome"/>
</dbReference>
<evidence type="ECO:0000256" key="9">
    <source>
        <dbReference type="ARBA" id="ARBA00022960"/>
    </source>
</evidence>
<keyword evidence="6" id="KW-0645">Protease</keyword>
<evidence type="ECO:0000259" key="16">
    <source>
        <dbReference type="Pfam" id="PF03717"/>
    </source>
</evidence>
<evidence type="ECO:0000313" key="18">
    <source>
        <dbReference type="Proteomes" id="UP000035337"/>
    </source>
</evidence>
<dbReference type="AlphaFoldDB" id="A0A0G3WLG2"/>
<dbReference type="SUPFAM" id="SSF56601">
    <property type="entry name" value="beta-lactamase/transpeptidase-like"/>
    <property type="match status" value="1"/>
</dbReference>
<name>A0A0G3WLG2_9BACT</name>
<keyword evidence="4" id="KW-0997">Cell inner membrane</keyword>
<keyword evidence="7 14" id="KW-0812">Transmembrane</keyword>
<dbReference type="InterPro" id="IPR036138">
    <property type="entry name" value="PBP_dimer_sf"/>
</dbReference>
<dbReference type="RefSeq" id="WP_052571486.1">
    <property type="nucleotide sequence ID" value="NZ_CP009498.1"/>
</dbReference>
<reference evidence="17 18" key="1">
    <citation type="submission" date="2014-09" db="EMBL/GenBank/DDBJ databases">
        <title>Complete genome sequence of Endomicrobium proavitum.</title>
        <authorList>
            <person name="Zheng H."/>
        </authorList>
    </citation>
    <scope>NUCLEOTIDE SEQUENCE [LARGE SCALE GENOMIC DNA]</scope>
    <source>
        <strain evidence="17 18">Rsa215</strain>
    </source>
</reference>
<evidence type="ECO:0000256" key="2">
    <source>
        <dbReference type="ARBA" id="ARBA00004236"/>
    </source>
</evidence>
<dbReference type="GO" id="GO:0005886">
    <property type="term" value="C:plasma membrane"/>
    <property type="evidence" value="ECO:0007669"/>
    <property type="project" value="UniProtKB-SubCell"/>
</dbReference>
<evidence type="ECO:0000256" key="14">
    <source>
        <dbReference type="SAM" id="Phobius"/>
    </source>
</evidence>